<dbReference type="Pfam" id="PF17919">
    <property type="entry name" value="RT_RNaseH_2"/>
    <property type="match status" value="1"/>
</dbReference>
<evidence type="ECO:0000259" key="4">
    <source>
        <dbReference type="PROSITE" id="PS50878"/>
    </source>
</evidence>
<dbReference type="CDD" id="cd01647">
    <property type="entry name" value="RT_LTR"/>
    <property type="match status" value="1"/>
</dbReference>
<evidence type="ECO:0000256" key="2">
    <source>
        <dbReference type="ARBA" id="ARBA00012180"/>
    </source>
</evidence>
<accession>A0A9Q1IVD7</accession>
<keyword evidence="6" id="KW-1185">Reference proteome</keyword>
<comment type="caution">
    <text evidence="5">The sequence shown here is derived from an EMBL/GenBank/DDBJ whole genome shotgun (WGS) entry which is preliminary data.</text>
</comment>
<dbReference type="OrthoDB" id="775972at2759"/>
<dbReference type="Gene3D" id="3.30.70.270">
    <property type="match status" value="2"/>
</dbReference>
<dbReference type="InterPro" id="IPR041577">
    <property type="entry name" value="RT_RNaseH_2"/>
</dbReference>
<name>A0A9Q1IVD7_SYNKA</name>
<evidence type="ECO:0000313" key="5">
    <source>
        <dbReference type="EMBL" id="KAJ8356497.1"/>
    </source>
</evidence>
<dbReference type="Proteomes" id="UP001152622">
    <property type="component" value="Chromosome 6"/>
</dbReference>
<evidence type="ECO:0000256" key="1">
    <source>
        <dbReference type="ARBA" id="ARBA00010879"/>
    </source>
</evidence>
<dbReference type="FunFam" id="3.30.70.270:FF:000003">
    <property type="entry name" value="Transposon Ty3-G Gag-Pol polyprotein"/>
    <property type="match status" value="1"/>
</dbReference>
<dbReference type="InterPro" id="IPR043128">
    <property type="entry name" value="Rev_trsase/Diguanyl_cyclase"/>
</dbReference>
<dbReference type="InterPro" id="IPR000477">
    <property type="entry name" value="RT_dom"/>
</dbReference>
<proteinExistence type="inferred from homology"/>
<feature type="domain" description="Reverse transcriptase" evidence="4">
    <location>
        <begin position="1"/>
        <end position="80"/>
    </location>
</feature>
<dbReference type="GO" id="GO:0004523">
    <property type="term" value="F:RNA-DNA hybrid ribonuclease activity"/>
    <property type="evidence" value="ECO:0007669"/>
    <property type="project" value="UniProtKB-EC"/>
</dbReference>
<sequence>MAFGLSSAPSCFQKIMSLILAGIQGVSIYLDDVVVHAPSTTLHDARLEQVFQRFRQHNVTLNVEKCVFGAEEVEFLGFRLSRAGITPIMSHTEAILSLPDPRSPSQLSSFLGMATYYLRFLPHCSDATAPLRQLLRKDAVWDWTPACQEAVRIIKRQLTSPPTLAHFSLTAPTLVTCDASGVALGAVFAQVHEGVERPGLHHPNGPSGSDRSAGDPGLRTQATETAEVG</sequence>
<comment type="similarity">
    <text evidence="1">Belongs to the beta type-B retroviral polymerase family. HERV class-II K(HML-2) pol subfamily.</text>
</comment>
<dbReference type="PANTHER" id="PTHR37984:SF15">
    <property type="entry name" value="INTEGRASE CATALYTIC DOMAIN-CONTAINING PROTEIN"/>
    <property type="match status" value="1"/>
</dbReference>
<evidence type="ECO:0000256" key="3">
    <source>
        <dbReference type="SAM" id="MobiDB-lite"/>
    </source>
</evidence>
<dbReference type="SUPFAM" id="SSF56672">
    <property type="entry name" value="DNA/RNA polymerases"/>
    <property type="match status" value="1"/>
</dbReference>
<dbReference type="AlphaFoldDB" id="A0A9Q1IVD7"/>
<feature type="region of interest" description="Disordered" evidence="3">
    <location>
        <begin position="196"/>
        <end position="229"/>
    </location>
</feature>
<dbReference type="PANTHER" id="PTHR37984">
    <property type="entry name" value="PROTEIN CBG26694"/>
    <property type="match status" value="1"/>
</dbReference>
<evidence type="ECO:0000313" key="6">
    <source>
        <dbReference type="Proteomes" id="UP001152622"/>
    </source>
</evidence>
<reference evidence="5" key="1">
    <citation type="journal article" date="2023" name="Science">
        <title>Genome structures resolve the early diversification of teleost fishes.</title>
        <authorList>
            <person name="Parey E."/>
            <person name="Louis A."/>
            <person name="Montfort J."/>
            <person name="Bouchez O."/>
            <person name="Roques C."/>
            <person name="Iampietro C."/>
            <person name="Lluch J."/>
            <person name="Castinel A."/>
            <person name="Donnadieu C."/>
            <person name="Desvignes T."/>
            <person name="Floi Bucao C."/>
            <person name="Jouanno E."/>
            <person name="Wen M."/>
            <person name="Mejri S."/>
            <person name="Dirks R."/>
            <person name="Jansen H."/>
            <person name="Henkel C."/>
            <person name="Chen W.J."/>
            <person name="Zahm M."/>
            <person name="Cabau C."/>
            <person name="Klopp C."/>
            <person name="Thompson A.W."/>
            <person name="Robinson-Rechavi M."/>
            <person name="Braasch I."/>
            <person name="Lecointre G."/>
            <person name="Bobe J."/>
            <person name="Postlethwait J.H."/>
            <person name="Berthelot C."/>
            <person name="Roest Crollius H."/>
            <person name="Guiguen Y."/>
        </authorList>
    </citation>
    <scope>NUCLEOTIDE SEQUENCE</scope>
    <source>
        <strain evidence="5">WJC10195</strain>
    </source>
</reference>
<dbReference type="EMBL" id="JAINUF010000006">
    <property type="protein sequence ID" value="KAJ8356497.1"/>
    <property type="molecule type" value="Genomic_DNA"/>
</dbReference>
<dbReference type="EC" id="3.1.26.4" evidence="2"/>
<gene>
    <name evidence="5" type="ORF">SKAU_G00192910</name>
</gene>
<organism evidence="5 6">
    <name type="scientific">Synaphobranchus kaupii</name>
    <name type="common">Kaup's arrowtooth eel</name>
    <dbReference type="NCBI Taxonomy" id="118154"/>
    <lineage>
        <taxon>Eukaryota</taxon>
        <taxon>Metazoa</taxon>
        <taxon>Chordata</taxon>
        <taxon>Craniata</taxon>
        <taxon>Vertebrata</taxon>
        <taxon>Euteleostomi</taxon>
        <taxon>Actinopterygii</taxon>
        <taxon>Neopterygii</taxon>
        <taxon>Teleostei</taxon>
        <taxon>Anguilliformes</taxon>
        <taxon>Synaphobranchidae</taxon>
        <taxon>Synaphobranchus</taxon>
    </lineage>
</organism>
<dbReference type="Pfam" id="PF00078">
    <property type="entry name" value="RVT_1"/>
    <property type="match status" value="1"/>
</dbReference>
<feature type="compositionally biased region" description="Polar residues" evidence="3">
    <location>
        <begin position="220"/>
        <end position="229"/>
    </location>
</feature>
<dbReference type="PROSITE" id="PS50878">
    <property type="entry name" value="RT_POL"/>
    <property type="match status" value="1"/>
</dbReference>
<protein>
    <recommendedName>
        <fullName evidence="2">ribonuclease H</fullName>
        <ecNumber evidence="2">3.1.26.4</ecNumber>
    </recommendedName>
</protein>
<dbReference type="InterPro" id="IPR043502">
    <property type="entry name" value="DNA/RNA_pol_sf"/>
</dbReference>
<dbReference type="FunFam" id="3.30.70.270:FF:000026">
    <property type="entry name" value="Transposon Ty3-G Gag-Pol polyprotein"/>
    <property type="match status" value="1"/>
</dbReference>
<dbReference type="InterPro" id="IPR050951">
    <property type="entry name" value="Retrovirus_Pol_polyprotein"/>
</dbReference>